<name>A0ABY4INT2_9MICO</name>
<keyword evidence="3" id="KW-1185">Reference proteome</keyword>
<organism evidence="2 3">
    <name type="scientific">Microbacterium galbinum</name>
    <dbReference type="NCBI Taxonomy" id="2851646"/>
    <lineage>
        <taxon>Bacteria</taxon>
        <taxon>Bacillati</taxon>
        <taxon>Actinomycetota</taxon>
        <taxon>Actinomycetes</taxon>
        <taxon>Micrococcales</taxon>
        <taxon>Microbacteriaceae</taxon>
        <taxon>Microbacterium</taxon>
    </lineage>
</organism>
<dbReference type="EMBL" id="CP078077">
    <property type="protein sequence ID" value="UPL14449.1"/>
    <property type="molecule type" value="Genomic_DNA"/>
</dbReference>
<keyword evidence="1" id="KW-0812">Transmembrane</keyword>
<gene>
    <name evidence="2" type="ORF">KV396_08160</name>
</gene>
<proteinExistence type="predicted"/>
<keyword evidence="1" id="KW-0472">Membrane</keyword>
<evidence type="ECO:0000256" key="1">
    <source>
        <dbReference type="SAM" id="Phobius"/>
    </source>
</evidence>
<reference evidence="2 3" key="1">
    <citation type="submission" date="2021-06" db="EMBL/GenBank/DDBJ databases">
        <title>Genome-based taxonomic framework of Microbacterium strains isolated from marine environment, the description of four new species and reclassification of four preexisting species.</title>
        <authorList>
            <person name="Lee S.D."/>
            <person name="Kim S.-M."/>
            <person name="Byeon Y.-S."/>
            <person name="Yang H.L."/>
            <person name="Kim I.S."/>
        </authorList>
    </citation>
    <scope>NUCLEOTIDE SEQUENCE [LARGE SCALE GENOMIC DNA]</scope>
    <source>
        <strain evidence="2 3">SSW1-36</strain>
    </source>
</reference>
<feature type="transmembrane region" description="Helical" evidence="1">
    <location>
        <begin position="45"/>
        <end position="65"/>
    </location>
</feature>
<keyword evidence="1" id="KW-1133">Transmembrane helix</keyword>
<accession>A0ABY4INT2</accession>
<dbReference type="Proteomes" id="UP000831963">
    <property type="component" value="Chromosome"/>
</dbReference>
<evidence type="ECO:0000313" key="3">
    <source>
        <dbReference type="Proteomes" id="UP000831963"/>
    </source>
</evidence>
<dbReference type="RefSeq" id="WP_247633147.1">
    <property type="nucleotide sequence ID" value="NZ_CP078077.1"/>
</dbReference>
<evidence type="ECO:0000313" key="2">
    <source>
        <dbReference type="EMBL" id="UPL14449.1"/>
    </source>
</evidence>
<sequence>MTRRRRRIRKRPYRTPGLWLIWIGSLLILASVPQFFFGIPVSDGFAPAGLSLGPLTLIAGVILYFSQRPGRGDGTFDDSATFRWTDISQP</sequence>
<protein>
    <submittedName>
        <fullName evidence="2">Uncharacterized protein</fullName>
    </submittedName>
</protein>
<feature type="transmembrane region" description="Helical" evidence="1">
    <location>
        <begin position="20"/>
        <end position="39"/>
    </location>
</feature>